<comment type="caution">
    <text evidence="3">The sequence shown here is derived from an EMBL/GenBank/DDBJ whole genome shotgun (WGS) entry which is preliminary data.</text>
</comment>
<dbReference type="SUPFAM" id="SSF53187">
    <property type="entry name" value="Zn-dependent exopeptidases"/>
    <property type="match status" value="1"/>
</dbReference>
<sequence>MSLERIEKMLKQFNAIGYSEGGMNRLAFTENELKAKELFKEMCKEKGLNVRMDNSGNIIARREGINPELPPVSTGSHLDTVINGGKYDGTVGVVAALELICRLNTRHIQTLHPVEIICFTAEESSRFGLSTIGSKFMTGNLNKDEIENIKDKDDISMVEAFSQVGLHFDQVESAFRRNENIKAFFEVHIEQGPVLEQENVNIGVVTGIAAPTRLKVTVEGEASHSGATPMNLRKDAFLGAAEIGLAVENAANLEALKGTVATVGDCVITPGVMNVIPAKAEMKIDIRGIDIGSKRVVYERVMATIKSIERERHLLIHTELLSDEEPVLLEEDIISSISQTCKQLGISYKKNAKWSRP</sequence>
<gene>
    <name evidence="3" type="ORF">RWE15_15010</name>
</gene>
<organism evidence="3 4">
    <name type="scientific">Tigheibacillus halophilus</name>
    <dbReference type="NCBI Taxonomy" id="361280"/>
    <lineage>
        <taxon>Bacteria</taxon>
        <taxon>Bacillati</taxon>
        <taxon>Bacillota</taxon>
        <taxon>Bacilli</taxon>
        <taxon>Bacillales</taxon>
        <taxon>Bacillaceae</taxon>
        <taxon>Tigheibacillus</taxon>
    </lineage>
</organism>
<protein>
    <submittedName>
        <fullName evidence="3">M20 family metallo-hydrolase</fullName>
    </submittedName>
</protein>
<dbReference type="SUPFAM" id="SSF55031">
    <property type="entry name" value="Bacterial exopeptidase dimerisation domain"/>
    <property type="match status" value="1"/>
</dbReference>
<accession>A0ABU5CA12</accession>
<proteinExistence type="inferred from homology"/>
<dbReference type="InterPro" id="IPR036264">
    <property type="entry name" value="Bact_exopeptidase_dim_dom"/>
</dbReference>
<evidence type="ECO:0000313" key="3">
    <source>
        <dbReference type="EMBL" id="MDY0395497.1"/>
    </source>
</evidence>
<dbReference type="InterPro" id="IPR002933">
    <property type="entry name" value="Peptidase_M20"/>
</dbReference>
<dbReference type="Pfam" id="PF01546">
    <property type="entry name" value="Peptidase_M20"/>
    <property type="match status" value="1"/>
</dbReference>
<keyword evidence="4" id="KW-1185">Reference proteome</keyword>
<dbReference type="NCBIfam" id="TIGR01879">
    <property type="entry name" value="hydantase"/>
    <property type="match status" value="1"/>
</dbReference>
<dbReference type="CDD" id="cd03884">
    <property type="entry name" value="M20_bAS"/>
    <property type="match status" value="1"/>
</dbReference>
<name>A0ABU5CA12_9BACI</name>
<reference evidence="3 4" key="1">
    <citation type="submission" date="2023-10" db="EMBL/GenBank/DDBJ databases">
        <title>Virgibacillus halophilus 5B73C genome.</title>
        <authorList>
            <person name="Miliotis G."/>
            <person name="Sengupta P."/>
            <person name="Hameed A."/>
            <person name="Chuvochina M."/>
            <person name="Mcdonagh F."/>
            <person name="Simpson A.C."/>
            <person name="Singh N.K."/>
            <person name="Rekha P.D."/>
            <person name="Raman K."/>
            <person name="Hugenholtz P."/>
            <person name="Venkateswaran K."/>
        </authorList>
    </citation>
    <scope>NUCLEOTIDE SEQUENCE [LARGE SCALE GENOMIC DNA]</scope>
    <source>
        <strain evidence="3 4">5B73C</strain>
    </source>
</reference>
<dbReference type="PANTHER" id="PTHR32494">
    <property type="entry name" value="ALLANTOATE DEIMINASE-RELATED"/>
    <property type="match status" value="1"/>
</dbReference>
<evidence type="ECO:0000256" key="1">
    <source>
        <dbReference type="ARBA" id="ARBA00006153"/>
    </source>
</evidence>
<dbReference type="EMBL" id="JAWDIP010000003">
    <property type="protein sequence ID" value="MDY0395497.1"/>
    <property type="molecule type" value="Genomic_DNA"/>
</dbReference>
<keyword evidence="2" id="KW-0378">Hydrolase</keyword>
<evidence type="ECO:0000256" key="2">
    <source>
        <dbReference type="ARBA" id="ARBA00022801"/>
    </source>
</evidence>
<comment type="similarity">
    <text evidence="1">Belongs to the peptidase M20 family.</text>
</comment>
<dbReference type="PANTHER" id="PTHR32494:SF5">
    <property type="entry name" value="ALLANTOATE AMIDOHYDROLASE"/>
    <property type="match status" value="1"/>
</dbReference>
<dbReference type="InterPro" id="IPR010158">
    <property type="entry name" value="Amidase_Cbmase"/>
</dbReference>
<dbReference type="Proteomes" id="UP001281447">
    <property type="component" value="Unassembled WGS sequence"/>
</dbReference>
<dbReference type="Gene3D" id="3.30.70.360">
    <property type="match status" value="1"/>
</dbReference>
<evidence type="ECO:0000313" key="4">
    <source>
        <dbReference type="Proteomes" id="UP001281447"/>
    </source>
</evidence>
<dbReference type="Gene3D" id="3.40.630.10">
    <property type="entry name" value="Zn peptidases"/>
    <property type="match status" value="1"/>
</dbReference>